<feature type="domain" description="Protein kinase" evidence="8">
    <location>
        <begin position="104"/>
        <end position="468"/>
    </location>
</feature>
<dbReference type="PROSITE" id="PS50011">
    <property type="entry name" value="PROTEIN_KINASE_DOM"/>
    <property type="match status" value="1"/>
</dbReference>
<comment type="domain">
    <text evidence="7">Contains a pseudokinase domain. The protein kinase domain is predicted to be catalytically inactive because some of the residues important for catalytic activity are substituted and it lacks the equivalent of the binding site for a peptide substrate. However, it has retained an ATP-binding site and ATP-binding is required for mRNA degradation, stimulating the activity of the PAN2 nuclease in vitro. The nucleotide-binding site is juxtaposed to the RNase active site of PAN2 in the complex and may actually bind nucleosides of a poly(A) RNA rather than ATP, feeding the poly(A)-tail to the active site of the deadenylase and thus increasing the efficiency with which this distributive enzyme degrades oligo(A) RNAs.</text>
</comment>
<keyword evidence="2 7" id="KW-0963">Cytoplasm</keyword>
<dbReference type="GO" id="GO:0006397">
    <property type="term" value="P:mRNA processing"/>
    <property type="evidence" value="ECO:0007669"/>
    <property type="project" value="UniProtKB-KW"/>
</dbReference>
<evidence type="ECO:0000313" key="10">
    <source>
        <dbReference type="Proteomes" id="UP000799118"/>
    </source>
</evidence>
<dbReference type="Gene3D" id="1.10.510.10">
    <property type="entry name" value="Transferase(Phosphotransferase) domain 1"/>
    <property type="match status" value="1"/>
</dbReference>
<evidence type="ECO:0000256" key="2">
    <source>
        <dbReference type="ARBA" id="ARBA00022490"/>
    </source>
</evidence>
<dbReference type="GO" id="GO:0004672">
    <property type="term" value="F:protein kinase activity"/>
    <property type="evidence" value="ECO:0007669"/>
    <property type="project" value="InterPro"/>
</dbReference>
<evidence type="ECO:0000256" key="7">
    <source>
        <dbReference type="HAMAP-Rule" id="MF_03181"/>
    </source>
</evidence>
<dbReference type="InterPro" id="IPR000719">
    <property type="entry name" value="Prot_kinase_dom"/>
</dbReference>
<organism evidence="9 10">
    <name type="scientific">Gymnopus androsaceus JB14</name>
    <dbReference type="NCBI Taxonomy" id="1447944"/>
    <lineage>
        <taxon>Eukaryota</taxon>
        <taxon>Fungi</taxon>
        <taxon>Dikarya</taxon>
        <taxon>Basidiomycota</taxon>
        <taxon>Agaricomycotina</taxon>
        <taxon>Agaricomycetes</taxon>
        <taxon>Agaricomycetidae</taxon>
        <taxon>Agaricales</taxon>
        <taxon>Marasmiineae</taxon>
        <taxon>Omphalotaceae</taxon>
        <taxon>Gymnopus</taxon>
    </lineage>
</organism>
<dbReference type="Pfam" id="PF18101">
    <property type="entry name" value="Pan3_CK"/>
    <property type="match status" value="1"/>
</dbReference>
<dbReference type="InterPro" id="IPR041332">
    <property type="entry name" value="Pan3_CK"/>
</dbReference>
<comment type="similarity">
    <text evidence="7">Belongs to the protein kinase superfamily. PAN3 family.</text>
</comment>
<dbReference type="HAMAP" id="MF_03181">
    <property type="entry name" value="PAN3"/>
    <property type="match status" value="1"/>
</dbReference>
<feature type="region of interest" description="Knob domain" evidence="7">
    <location>
        <begin position="421"/>
        <end position="518"/>
    </location>
</feature>
<dbReference type="Gene3D" id="1.20.5.5160">
    <property type="match status" value="1"/>
</dbReference>
<evidence type="ECO:0000256" key="6">
    <source>
        <dbReference type="ARBA" id="ARBA00023054"/>
    </source>
</evidence>
<evidence type="ECO:0000313" key="9">
    <source>
        <dbReference type="EMBL" id="KAE9403757.1"/>
    </source>
</evidence>
<accession>A0A6A4I3L2</accession>
<comment type="subunit">
    <text evidence="7">Homodimer. Forms a heterotrimer with a catalytic subunit PAN2 to form the poly(A)-nuclease (PAN) deadenylation complex. Interacts (via PAM-2 motif) with poly(A)-binding protein PAB1 (via PABC domain), conferring substrate specificity of the enzyme complex.</text>
</comment>
<dbReference type="FunFam" id="1.10.287.3700:FF:000001">
    <property type="entry name" value="PAN2-PAN3 deadenylation complex subunit PAN3"/>
    <property type="match status" value="1"/>
</dbReference>
<name>A0A6A4I3L2_9AGAR</name>
<reference evidence="9" key="1">
    <citation type="journal article" date="2019" name="Environ. Microbiol.">
        <title>Fungal ecological strategies reflected in gene transcription - a case study of two litter decomposers.</title>
        <authorList>
            <person name="Barbi F."/>
            <person name="Kohler A."/>
            <person name="Barry K."/>
            <person name="Baskaran P."/>
            <person name="Daum C."/>
            <person name="Fauchery L."/>
            <person name="Ihrmark K."/>
            <person name="Kuo A."/>
            <person name="LaButti K."/>
            <person name="Lipzen A."/>
            <person name="Morin E."/>
            <person name="Grigoriev I.V."/>
            <person name="Henrissat B."/>
            <person name="Lindahl B."/>
            <person name="Martin F."/>
        </authorList>
    </citation>
    <scope>NUCLEOTIDE SEQUENCE</scope>
    <source>
        <strain evidence="9">JB14</strain>
    </source>
</reference>
<evidence type="ECO:0000256" key="3">
    <source>
        <dbReference type="ARBA" id="ARBA00022664"/>
    </source>
</evidence>
<dbReference type="InterPro" id="IPR011009">
    <property type="entry name" value="Kinase-like_dom_sf"/>
</dbReference>
<dbReference type="GO" id="GO:0008143">
    <property type="term" value="F:poly(A) binding"/>
    <property type="evidence" value="ECO:0007669"/>
    <property type="project" value="TreeGrafter"/>
</dbReference>
<keyword evidence="3 7" id="KW-0507">mRNA processing</keyword>
<feature type="binding site" evidence="7">
    <location>
        <begin position="281"/>
        <end position="282"/>
    </location>
    <ligand>
        <name>ATP</name>
        <dbReference type="ChEBI" id="CHEBI:30616"/>
    </ligand>
</feature>
<dbReference type="GO" id="GO:0031251">
    <property type="term" value="C:PAN complex"/>
    <property type="evidence" value="ECO:0007669"/>
    <property type="project" value="UniProtKB-UniRule"/>
</dbReference>
<dbReference type="InterPro" id="IPR030844">
    <property type="entry name" value="PAN3"/>
</dbReference>
<dbReference type="PANTHER" id="PTHR12272">
    <property type="entry name" value="DEADENYLATION COMPLEX SUBUNIT PAN3"/>
    <property type="match status" value="1"/>
</dbReference>
<dbReference type="GO" id="GO:0000932">
    <property type="term" value="C:P-body"/>
    <property type="evidence" value="ECO:0007669"/>
    <property type="project" value="TreeGrafter"/>
</dbReference>
<evidence type="ECO:0000256" key="1">
    <source>
        <dbReference type="ARBA" id="ARBA00004496"/>
    </source>
</evidence>
<dbReference type="AlphaFoldDB" id="A0A6A4I3L2"/>
<proteinExistence type="inferred from homology"/>
<dbReference type="GO" id="GO:0000289">
    <property type="term" value="P:nuclear-transcribed mRNA poly(A) tail shortening"/>
    <property type="evidence" value="ECO:0007669"/>
    <property type="project" value="UniProtKB-UniRule"/>
</dbReference>
<gene>
    <name evidence="7" type="primary">PAN3</name>
    <name evidence="9" type="ORF">BT96DRAFT_917326</name>
</gene>
<dbReference type="Gene3D" id="1.10.287.3700">
    <property type="match status" value="1"/>
</dbReference>
<comment type="subcellular location">
    <subcellularLocation>
        <location evidence="1 7">Cytoplasm</location>
    </subcellularLocation>
</comment>
<evidence type="ECO:0000259" key="8">
    <source>
        <dbReference type="PROSITE" id="PS50011"/>
    </source>
</evidence>
<keyword evidence="4 7" id="KW-0547">Nucleotide-binding</keyword>
<comment type="domain">
    <text evidence="7">The N-terminal zinc finger binds to poly(A) RNA.</text>
</comment>
<keyword evidence="5 7" id="KW-0067">ATP-binding</keyword>
<comment type="domain">
    <text evidence="7">The pseudokinase domain, the coiled-coil (CC), and C-terminal knob domain (CK) form a structural unit (PKC) that forms an extensive high-affinity interaction surface for PAN2.</text>
</comment>
<keyword evidence="6 7" id="KW-0175">Coiled coil</keyword>
<dbReference type="OrthoDB" id="204958at2759"/>
<dbReference type="GO" id="GO:0005524">
    <property type="term" value="F:ATP binding"/>
    <property type="evidence" value="ECO:0007669"/>
    <property type="project" value="UniProtKB-UniRule"/>
</dbReference>
<dbReference type="PANTHER" id="PTHR12272:SF11">
    <property type="entry name" value="PAN2-PAN3 DEADENYLATION COMPLEX SUBUNIT PAN3"/>
    <property type="match status" value="1"/>
</dbReference>
<sequence>MAEVDTHFYDDSQAHFNGYSTEYTQNMEVPYYTGPSQVYMNEPLDYHLYTPTIPSAFVTSSTANHFVPPSSELRQLLQERSHTIRSVPFPGSNLPEELQGYHTFTPIDNVNGSERKKFFNLNSVVYRAINSTDGVPYVLRRIENFRLMQQAAFNAIEAWSQIRHPNIVPVHEAFTTRSFNDSSLVVVYSYYANAQTLYDAHLKKSPLHNGGRATLGHSQSSVQIPQYGQSVTSPFASSQSMPQLQMGGLPERVLWSYIVQISSAIKRVHEAGLAVRTIDATKILLTGKNRVRIGSCAVWDVLTYDQHLDVVALQHDDLQHFGRLIFALCCNNPQATTNGNFQKSLEIISKTYSHDVKNIALFLISKNHPHKNISTVFEMISGRLLTELDDAFEGMDRLENEMLSELENARLVRLLCKFGFINERPEFARDARWSETGDRYIIKLFRDYVFHQIDERGNPVTNMSHVLTCLNKLDAGTEEKVMLVARDEQSCLVVSYKEIKACVDAAFSDLSRASSTMR</sequence>
<dbReference type="SUPFAM" id="SSF56112">
    <property type="entry name" value="Protein kinase-like (PK-like)"/>
    <property type="match status" value="1"/>
</dbReference>
<evidence type="ECO:0000256" key="5">
    <source>
        <dbReference type="ARBA" id="ARBA00022840"/>
    </source>
</evidence>
<comment type="function">
    <text evidence="7">Regulatory subunit of the poly(A)-nuclease (PAN) deadenylation complex, one of two cytoplasmic mRNA deadenylases involved in mRNA turnover. PAN specifically shortens poly(A) tails of RNA and the activity is stimulated by poly(A)-binding protein PAB1. PAN deadenylation is followed by rapid degradation of the shortened mRNA tails by the CCR4-NOT complex. Deadenylated mRNAs are then degraded by two alternative mechanisms, namely exosome-mediated 3'-5' exonucleolytic degradation, or deadenlyation-dependent mRNA decaping and subsequent 5'-3' exonucleolytic degradation by XRN1. May also be involved in post-transcriptional maturation of mRNA poly(A) tails. PAN3 acts as a positive regulator for PAN activity, recruiting the catalytic subunit PAN2 to mRNA via its interaction with RNA and with PAB1.</text>
</comment>
<comment type="caution">
    <text evidence="7">Lacks conserved residue(s) required for the propagation of feature annotation.</text>
</comment>
<feature type="binding site" evidence="7">
    <location>
        <position position="140"/>
    </location>
    <ligand>
        <name>ATP</name>
        <dbReference type="ChEBI" id="CHEBI:30616"/>
    </ligand>
</feature>
<dbReference type="EMBL" id="ML769422">
    <property type="protein sequence ID" value="KAE9403757.1"/>
    <property type="molecule type" value="Genomic_DNA"/>
</dbReference>
<feature type="coiled-coil region" evidence="7">
    <location>
        <begin position="382"/>
        <end position="420"/>
    </location>
</feature>
<keyword evidence="10" id="KW-1185">Reference proteome</keyword>
<protein>
    <recommendedName>
        <fullName evidence="7">PAN2-PAN3 deadenylation complex subunit PAN3</fullName>
    </recommendedName>
    <alternativeName>
        <fullName evidence="7">PAB1P-dependent poly(A)-specific ribonuclease</fullName>
    </alternativeName>
    <alternativeName>
        <fullName evidence="7">Poly(A)-nuclease deadenylation complex subunit 3</fullName>
        <shortName evidence="7">PAN deadenylation complex subunit 3</shortName>
    </alternativeName>
</protein>
<dbReference type="Proteomes" id="UP000799118">
    <property type="component" value="Unassembled WGS sequence"/>
</dbReference>
<evidence type="ECO:0000256" key="4">
    <source>
        <dbReference type="ARBA" id="ARBA00022741"/>
    </source>
</evidence>